<evidence type="ECO:0000313" key="1">
    <source>
        <dbReference type="EMBL" id="GBP04644.1"/>
    </source>
</evidence>
<sequence length="119" mass="13301">EIWLTLLLALPDSRHHLKGELLIPFSVSPGTGLVLVRCNTLTFCYRGIEPNRDSVWKLANMCLRVCKGSAAYQQTVLKFAGMVVAVKVRHDVHLSASSHCSESLGLWRLEGRRELARNS</sequence>
<reference evidence="1 2" key="1">
    <citation type="journal article" date="2019" name="Commun. Biol.">
        <title>The bagworm genome reveals a unique fibroin gene that provides high tensile strength.</title>
        <authorList>
            <person name="Kono N."/>
            <person name="Nakamura H."/>
            <person name="Ohtoshi R."/>
            <person name="Tomita M."/>
            <person name="Numata K."/>
            <person name="Arakawa K."/>
        </authorList>
    </citation>
    <scope>NUCLEOTIDE SEQUENCE [LARGE SCALE GENOMIC DNA]</scope>
</reference>
<dbReference type="EMBL" id="BGZK01010920">
    <property type="protein sequence ID" value="GBP04644.1"/>
    <property type="molecule type" value="Genomic_DNA"/>
</dbReference>
<organism evidence="1 2">
    <name type="scientific">Eumeta variegata</name>
    <name type="common">Bagworm moth</name>
    <name type="synonym">Eumeta japonica</name>
    <dbReference type="NCBI Taxonomy" id="151549"/>
    <lineage>
        <taxon>Eukaryota</taxon>
        <taxon>Metazoa</taxon>
        <taxon>Ecdysozoa</taxon>
        <taxon>Arthropoda</taxon>
        <taxon>Hexapoda</taxon>
        <taxon>Insecta</taxon>
        <taxon>Pterygota</taxon>
        <taxon>Neoptera</taxon>
        <taxon>Endopterygota</taxon>
        <taxon>Lepidoptera</taxon>
        <taxon>Glossata</taxon>
        <taxon>Ditrysia</taxon>
        <taxon>Tineoidea</taxon>
        <taxon>Psychidae</taxon>
        <taxon>Oiketicinae</taxon>
        <taxon>Eumeta</taxon>
    </lineage>
</organism>
<dbReference type="Proteomes" id="UP000299102">
    <property type="component" value="Unassembled WGS sequence"/>
</dbReference>
<keyword evidence="2" id="KW-1185">Reference proteome</keyword>
<evidence type="ECO:0000313" key="2">
    <source>
        <dbReference type="Proteomes" id="UP000299102"/>
    </source>
</evidence>
<feature type="non-terminal residue" evidence="1">
    <location>
        <position position="1"/>
    </location>
</feature>
<accession>A0A4C1SRR4</accession>
<comment type="caution">
    <text evidence="1">The sequence shown here is derived from an EMBL/GenBank/DDBJ whole genome shotgun (WGS) entry which is preliminary data.</text>
</comment>
<proteinExistence type="predicted"/>
<protein>
    <submittedName>
        <fullName evidence="1">Uncharacterized protein</fullName>
    </submittedName>
</protein>
<gene>
    <name evidence="1" type="ORF">EVAR_91356_1</name>
</gene>
<name>A0A4C1SRR4_EUMVA</name>
<dbReference type="AlphaFoldDB" id="A0A4C1SRR4"/>